<keyword evidence="6" id="KW-0833">Ubl conjugation pathway</keyword>
<dbReference type="CDD" id="cd16454">
    <property type="entry name" value="RING-H2_PA-TM-RING"/>
    <property type="match status" value="1"/>
</dbReference>
<dbReference type="PANTHER" id="PTHR45931">
    <property type="entry name" value="SI:CH211-59O9.10"/>
    <property type="match status" value="1"/>
</dbReference>
<dbReference type="AlphaFoldDB" id="A0A1J9Q993"/>
<protein>
    <recommendedName>
        <fullName evidence="2">RING-type E3 ubiquitin transferase</fullName>
        <ecNumber evidence="2">2.3.2.27</ecNumber>
    </recommendedName>
</protein>
<feature type="compositionally biased region" description="Low complexity" evidence="9">
    <location>
        <begin position="404"/>
        <end position="420"/>
    </location>
</feature>
<dbReference type="InterPro" id="IPR001841">
    <property type="entry name" value="Znf_RING"/>
</dbReference>
<keyword evidence="4" id="KW-0479">Metal-binding</keyword>
<evidence type="ECO:0000256" key="7">
    <source>
        <dbReference type="ARBA" id="ARBA00022833"/>
    </source>
</evidence>
<organism evidence="11 12">
    <name type="scientific">Blastomyces percursus</name>
    <dbReference type="NCBI Taxonomy" id="1658174"/>
    <lineage>
        <taxon>Eukaryota</taxon>
        <taxon>Fungi</taxon>
        <taxon>Dikarya</taxon>
        <taxon>Ascomycota</taxon>
        <taxon>Pezizomycotina</taxon>
        <taxon>Eurotiomycetes</taxon>
        <taxon>Eurotiomycetidae</taxon>
        <taxon>Onygenales</taxon>
        <taxon>Ajellomycetaceae</taxon>
        <taxon>Blastomyces</taxon>
    </lineage>
</organism>
<dbReference type="Pfam" id="PF13639">
    <property type="entry name" value="zf-RING_2"/>
    <property type="match status" value="1"/>
</dbReference>
<feature type="region of interest" description="Disordered" evidence="9">
    <location>
        <begin position="352"/>
        <end position="451"/>
    </location>
</feature>
<dbReference type="InterPro" id="IPR013083">
    <property type="entry name" value="Znf_RING/FYVE/PHD"/>
</dbReference>
<evidence type="ECO:0000256" key="1">
    <source>
        <dbReference type="ARBA" id="ARBA00000900"/>
    </source>
</evidence>
<keyword evidence="7" id="KW-0862">Zinc</keyword>
<evidence type="ECO:0000256" key="5">
    <source>
        <dbReference type="ARBA" id="ARBA00022771"/>
    </source>
</evidence>
<keyword evidence="5 8" id="KW-0863">Zinc-finger</keyword>
<gene>
    <name evidence="11" type="ORF">ACJ73_03268</name>
</gene>
<dbReference type="SUPFAM" id="SSF57850">
    <property type="entry name" value="RING/U-box"/>
    <property type="match status" value="1"/>
</dbReference>
<dbReference type="EMBL" id="LGTZ01000387">
    <property type="protein sequence ID" value="OJD25366.1"/>
    <property type="molecule type" value="Genomic_DNA"/>
</dbReference>
<comment type="catalytic activity">
    <reaction evidence="1">
        <text>S-ubiquitinyl-[E2 ubiquitin-conjugating enzyme]-L-cysteine + [acceptor protein]-L-lysine = [E2 ubiquitin-conjugating enzyme]-L-cysteine + N(6)-ubiquitinyl-[acceptor protein]-L-lysine.</text>
        <dbReference type="EC" id="2.3.2.27"/>
    </reaction>
</comment>
<keyword evidence="3" id="KW-0808">Transferase</keyword>
<name>A0A1J9Q993_9EURO</name>
<dbReference type="Proteomes" id="UP000242791">
    <property type="component" value="Unassembled WGS sequence"/>
</dbReference>
<evidence type="ECO:0000256" key="2">
    <source>
        <dbReference type="ARBA" id="ARBA00012483"/>
    </source>
</evidence>
<evidence type="ECO:0000256" key="4">
    <source>
        <dbReference type="ARBA" id="ARBA00022723"/>
    </source>
</evidence>
<dbReference type="SMART" id="SM00184">
    <property type="entry name" value="RING"/>
    <property type="match status" value="1"/>
</dbReference>
<feature type="region of interest" description="Disordered" evidence="9">
    <location>
        <begin position="43"/>
        <end position="128"/>
    </location>
</feature>
<feature type="domain" description="RING-type" evidence="10">
    <location>
        <begin position="308"/>
        <end position="349"/>
    </location>
</feature>
<evidence type="ECO:0000259" key="10">
    <source>
        <dbReference type="PROSITE" id="PS50089"/>
    </source>
</evidence>
<dbReference type="Gene3D" id="3.30.40.10">
    <property type="entry name" value="Zinc/RING finger domain, C3HC4 (zinc finger)"/>
    <property type="match status" value="1"/>
</dbReference>
<dbReference type="PANTHER" id="PTHR45931:SF3">
    <property type="entry name" value="RING ZINC FINGER-CONTAINING PROTEIN"/>
    <property type="match status" value="1"/>
</dbReference>
<reference evidence="11 12" key="1">
    <citation type="submission" date="2015-08" db="EMBL/GenBank/DDBJ databases">
        <title>Emmonsia species relationships and genome sequence.</title>
        <authorList>
            <person name="Cuomo C.A."/>
            <person name="Schwartz I.S."/>
            <person name="Kenyon C."/>
            <person name="De Hoog G.S."/>
            <person name="Govender N.P."/>
            <person name="Botha A."/>
            <person name="Moreno L."/>
            <person name="De Vries M."/>
            <person name="Munoz J.F."/>
            <person name="Stielow J.B."/>
        </authorList>
    </citation>
    <scope>NUCLEOTIDE SEQUENCE [LARGE SCALE GENOMIC DNA]</scope>
    <source>
        <strain evidence="11 12">EI222</strain>
    </source>
</reference>
<dbReference type="EC" id="2.3.2.27" evidence="2"/>
<dbReference type="GO" id="GO:0006511">
    <property type="term" value="P:ubiquitin-dependent protein catabolic process"/>
    <property type="evidence" value="ECO:0007669"/>
    <property type="project" value="TreeGrafter"/>
</dbReference>
<evidence type="ECO:0000313" key="11">
    <source>
        <dbReference type="EMBL" id="OJD25366.1"/>
    </source>
</evidence>
<feature type="compositionally biased region" description="Basic and acidic residues" evidence="9">
    <location>
        <begin position="432"/>
        <end position="449"/>
    </location>
</feature>
<comment type="caution">
    <text evidence="11">The sequence shown here is derived from an EMBL/GenBank/DDBJ whole genome shotgun (WGS) entry which is preliminary data.</text>
</comment>
<evidence type="ECO:0000256" key="6">
    <source>
        <dbReference type="ARBA" id="ARBA00022786"/>
    </source>
</evidence>
<feature type="compositionally biased region" description="Basic and acidic residues" evidence="9">
    <location>
        <begin position="72"/>
        <end position="87"/>
    </location>
</feature>
<dbReference type="STRING" id="1658174.A0A1J9Q993"/>
<accession>A0A1J9Q993</accession>
<dbReference type="PROSITE" id="PS50089">
    <property type="entry name" value="ZF_RING_2"/>
    <property type="match status" value="1"/>
</dbReference>
<dbReference type="Pfam" id="PF14369">
    <property type="entry name" value="Zn_ribbon_19"/>
    <property type="match status" value="1"/>
</dbReference>
<dbReference type="OrthoDB" id="8062037at2759"/>
<evidence type="ECO:0000256" key="3">
    <source>
        <dbReference type="ARBA" id="ARBA00022679"/>
    </source>
</evidence>
<keyword evidence="12" id="KW-1185">Reference proteome</keyword>
<dbReference type="GO" id="GO:0008270">
    <property type="term" value="F:zinc ion binding"/>
    <property type="evidence" value="ECO:0007669"/>
    <property type="project" value="UniProtKB-KW"/>
</dbReference>
<dbReference type="InterPro" id="IPR039525">
    <property type="entry name" value="RNF126-like_zinc-ribbon"/>
</dbReference>
<dbReference type="InterPro" id="IPR051834">
    <property type="entry name" value="RING_finger_E3_ligase"/>
</dbReference>
<evidence type="ECO:0000256" key="8">
    <source>
        <dbReference type="PROSITE-ProRule" id="PRU00175"/>
    </source>
</evidence>
<proteinExistence type="predicted"/>
<dbReference type="GO" id="GO:0061630">
    <property type="term" value="F:ubiquitin protein ligase activity"/>
    <property type="evidence" value="ECO:0007669"/>
    <property type="project" value="UniProtKB-EC"/>
</dbReference>
<dbReference type="GO" id="GO:0005634">
    <property type="term" value="C:nucleus"/>
    <property type="evidence" value="ECO:0007669"/>
    <property type="project" value="TreeGrafter"/>
</dbReference>
<dbReference type="VEuPathDB" id="FungiDB:ACJ73_03268"/>
<evidence type="ECO:0000256" key="9">
    <source>
        <dbReference type="SAM" id="MobiDB-lite"/>
    </source>
</evidence>
<evidence type="ECO:0000313" key="12">
    <source>
        <dbReference type="Proteomes" id="UP000242791"/>
    </source>
</evidence>
<sequence>MADEIRPDRLYCYQCQSVWAREAESPLQCPICESDFVEIVESNNPPPDLQLPRVDNPPGREHTRSTSPFPSIDDHGWRPDIRTEHLETPGGDTTLRSFRSGDGRFSFATTSSFRPSRGPSPHERPRHDIHVNDPFALLHNTTALLHALTDDRHARAVRTPGGSVGLRSPFAIPDLHEPHTPHDHDDLGLNINGDGNMLRVSWRLTPRNAYNAREHTDPFAHLHEVLGQFAGHRYGNRMDDGADREVIAIQSLMLSLFQNIAAGGGTLDENADQPVTPEQLALLKTQTFKETLQETEGALDRFDGTETCGICMEAVDLDSRVTVLPCKHWFHATCISPWLDDHNTCPHCRARVGRPAPQTPNGEQRRDSGPGSASDQRPPPRSTSAARGRGSMADPFIISDSPPHRSSSGNGNGSRSPRTSANHDGANTLSNETRRFRSRPGHDRQEPNHSGEWFWNWLYNNDD</sequence>